<feature type="domain" description="Zeta toxin" evidence="3">
    <location>
        <begin position="44"/>
        <end position="189"/>
    </location>
</feature>
<evidence type="ECO:0000259" key="3">
    <source>
        <dbReference type="Pfam" id="PF06414"/>
    </source>
</evidence>
<reference evidence="4" key="1">
    <citation type="submission" date="2022-09" db="EMBL/GenBank/DDBJ databases">
        <title>Intensive care unit water sources are persistently colonized with multi-drug resistant bacteria and are the site of extensive horizontal gene transfer of antibiotic resistance genes.</title>
        <authorList>
            <person name="Diorio-Toth L."/>
        </authorList>
    </citation>
    <scope>NUCLEOTIDE SEQUENCE</scope>
    <source>
        <strain evidence="4">GD03711</strain>
    </source>
</reference>
<dbReference type="SUPFAM" id="SSF52540">
    <property type="entry name" value="P-loop containing nucleoside triphosphate hydrolases"/>
    <property type="match status" value="1"/>
</dbReference>
<dbReference type="Gene3D" id="3.40.50.300">
    <property type="entry name" value="P-loop containing nucleotide triphosphate hydrolases"/>
    <property type="match status" value="1"/>
</dbReference>
<gene>
    <name evidence="4" type="ORF">N5E88_24880</name>
</gene>
<evidence type="ECO:0000313" key="5">
    <source>
        <dbReference type="Proteomes" id="UP001161707"/>
    </source>
</evidence>
<dbReference type="Pfam" id="PF06414">
    <property type="entry name" value="Zeta_toxin"/>
    <property type="match status" value="1"/>
</dbReference>
<dbReference type="GO" id="GO:0005524">
    <property type="term" value="F:ATP binding"/>
    <property type="evidence" value="ECO:0007669"/>
    <property type="project" value="UniProtKB-KW"/>
</dbReference>
<dbReference type="GO" id="GO:0016301">
    <property type="term" value="F:kinase activity"/>
    <property type="evidence" value="ECO:0007669"/>
    <property type="project" value="InterPro"/>
</dbReference>
<dbReference type="InterPro" id="IPR027417">
    <property type="entry name" value="P-loop_NTPase"/>
</dbReference>
<organism evidence="4 5">
    <name type="scientific">Enterobacter cloacae</name>
    <dbReference type="NCBI Taxonomy" id="550"/>
    <lineage>
        <taxon>Bacteria</taxon>
        <taxon>Pseudomonadati</taxon>
        <taxon>Pseudomonadota</taxon>
        <taxon>Gammaproteobacteria</taxon>
        <taxon>Enterobacterales</taxon>
        <taxon>Enterobacteriaceae</taxon>
        <taxon>Enterobacter</taxon>
        <taxon>Enterobacter cloacae complex</taxon>
    </lineage>
</organism>
<evidence type="ECO:0000256" key="1">
    <source>
        <dbReference type="ARBA" id="ARBA00022741"/>
    </source>
</evidence>
<dbReference type="RefSeq" id="WP_213382985.1">
    <property type="nucleotide sequence ID" value="NZ_CP104838.1"/>
</dbReference>
<dbReference type="Proteomes" id="UP001161707">
    <property type="component" value="Unassembled WGS sequence"/>
</dbReference>
<protein>
    <submittedName>
        <fullName evidence="4">Zeta toxin family protein</fullName>
    </submittedName>
</protein>
<dbReference type="InterPro" id="IPR010488">
    <property type="entry name" value="Zeta_toxin_domain"/>
</dbReference>
<accession>A0AA42R3F2</accession>
<evidence type="ECO:0000313" key="4">
    <source>
        <dbReference type="EMBL" id="MDH1482696.1"/>
    </source>
</evidence>
<evidence type="ECO:0000256" key="2">
    <source>
        <dbReference type="ARBA" id="ARBA00022840"/>
    </source>
</evidence>
<proteinExistence type="predicted"/>
<comment type="caution">
    <text evidence="4">The sequence shown here is derived from an EMBL/GenBank/DDBJ whole genome shotgun (WGS) entry which is preliminary data.</text>
</comment>
<dbReference type="AlphaFoldDB" id="A0AA42R3F2"/>
<sequence>MNENHKKEILIKISEDFLDDIQALSQKVATHIRDDVFKYISDGIPASEDPNIIFTAGAPACGKSETVKHILSEYPDTVHIDPDEFRGLFPYYTGNNADVYQTYCTNIMSRCFNKAVKGGFDIIHDTNFAHEDTAVRNVREALRRSYSVQIMYVYMDPRIAWKHAMRRDRKIRPDVFCNNFLRVRQTIKAVLSHPDFQGKQLRCRAYVYEEIAGQAAFSRTIHENITADTLDVVVPFNYSISDLEQIAV</sequence>
<keyword evidence="2" id="KW-0067">ATP-binding</keyword>
<name>A0AA42R3F2_ENTCL</name>
<keyword evidence="1" id="KW-0547">Nucleotide-binding</keyword>
<dbReference type="EMBL" id="JAOCIY010000137">
    <property type="protein sequence ID" value="MDH1482696.1"/>
    <property type="molecule type" value="Genomic_DNA"/>
</dbReference>